<proteinExistence type="predicted"/>
<gene>
    <name evidence="1" type="ORF">PCON_02906</name>
</gene>
<dbReference type="Proteomes" id="UP000018144">
    <property type="component" value="Unassembled WGS sequence"/>
</dbReference>
<evidence type="ECO:0000313" key="1">
    <source>
        <dbReference type="EMBL" id="CCX16310.1"/>
    </source>
</evidence>
<evidence type="ECO:0000313" key="2">
    <source>
        <dbReference type="Proteomes" id="UP000018144"/>
    </source>
</evidence>
<protein>
    <submittedName>
        <fullName evidence="1">Uncharacterized protein</fullName>
    </submittedName>
</protein>
<dbReference type="EMBL" id="HF936373">
    <property type="protein sequence ID" value="CCX16310.1"/>
    <property type="molecule type" value="Genomic_DNA"/>
</dbReference>
<name>U4LBY6_PYROM</name>
<reference evidence="1 2" key="1">
    <citation type="journal article" date="2013" name="PLoS Genet.">
        <title>The genome and development-dependent transcriptomes of Pyronema confluens: a window into fungal evolution.</title>
        <authorList>
            <person name="Traeger S."/>
            <person name="Altegoer F."/>
            <person name="Freitag M."/>
            <person name="Gabaldon T."/>
            <person name="Kempken F."/>
            <person name="Kumar A."/>
            <person name="Marcet-Houben M."/>
            <person name="Poggeler S."/>
            <person name="Stajich J.E."/>
            <person name="Nowrousian M."/>
        </authorList>
    </citation>
    <scope>NUCLEOTIDE SEQUENCE [LARGE SCALE GENOMIC DNA]</scope>
    <source>
        <strain evidence="2">CBS 100304</strain>
        <tissue evidence="1">Vegetative mycelium</tissue>
    </source>
</reference>
<sequence length="41" mass="4609">MLTIYQALPAVPDTDSETMVHHLGIRFRSGLISSIPYSDYI</sequence>
<dbReference type="AlphaFoldDB" id="U4LBY6"/>
<keyword evidence="2" id="KW-1185">Reference proteome</keyword>
<organism evidence="1 2">
    <name type="scientific">Pyronema omphalodes (strain CBS 100304)</name>
    <name type="common">Pyronema confluens</name>
    <dbReference type="NCBI Taxonomy" id="1076935"/>
    <lineage>
        <taxon>Eukaryota</taxon>
        <taxon>Fungi</taxon>
        <taxon>Dikarya</taxon>
        <taxon>Ascomycota</taxon>
        <taxon>Pezizomycotina</taxon>
        <taxon>Pezizomycetes</taxon>
        <taxon>Pezizales</taxon>
        <taxon>Pyronemataceae</taxon>
        <taxon>Pyronema</taxon>
    </lineage>
</organism>
<accession>U4LBY6</accession>